<keyword evidence="3" id="KW-0540">Nuclease</keyword>
<dbReference type="GO" id="GO:0004519">
    <property type="term" value="F:endonuclease activity"/>
    <property type="evidence" value="ECO:0007669"/>
    <property type="project" value="UniProtKB-KW"/>
</dbReference>
<reference evidence="3 4" key="1">
    <citation type="submission" date="2019-07" db="EMBL/GenBank/DDBJ databases">
        <title>R&amp;d 2014.</title>
        <authorList>
            <person name="Klenk H.-P."/>
        </authorList>
    </citation>
    <scope>NUCLEOTIDE SEQUENCE [LARGE SCALE GENOMIC DNA]</scope>
    <source>
        <strain evidence="3 4">DSM 45764</strain>
    </source>
</reference>
<keyword evidence="3" id="KW-0255">Endonuclease</keyword>
<protein>
    <submittedName>
        <fullName evidence="3">mRNA-degrading endonuclease RelE of RelBE toxin-antitoxin system</fullName>
    </submittedName>
</protein>
<comment type="similarity">
    <text evidence="1">Belongs to the RelE toxin family.</text>
</comment>
<dbReference type="Pfam" id="PF05016">
    <property type="entry name" value="ParE_toxin"/>
    <property type="match status" value="1"/>
</dbReference>
<organism evidence="3 4">
    <name type="scientific">Modestobacter roseus</name>
    <dbReference type="NCBI Taxonomy" id="1181884"/>
    <lineage>
        <taxon>Bacteria</taxon>
        <taxon>Bacillati</taxon>
        <taxon>Actinomycetota</taxon>
        <taxon>Actinomycetes</taxon>
        <taxon>Geodermatophilales</taxon>
        <taxon>Geodermatophilaceae</taxon>
        <taxon>Modestobacter</taxon>
    </lineage>
</organism>
<accession>A0A562IS99</accession>
<keyword evidence="4" id="KW-1185">Reference proteome</keyword>
<dbReference type="AlphaFoldDB" id="A0A562IS99"/>
<dbReference type="SUPFAM" id="SSF143011">
    <property type="entry name" value="RelE-like"/>
    <property type="match status" value="1"/>
</dbReference>
<keyword evidence="2" id="KW-1277">Toxin-antitoxin system</keyword>
<evidence type="ECO:0000256" key="2">
    <source>
        <dbReference type="ARBA" id="ARBA00022649"/>
    </source>
</evidence>
<dbReference type="Gene3D" id="3.30.2310.20">
    <property type="entry name" value="RelE-like"/>
    <property type="match status" value="1"/>
</dbReference>
<sequence>MSSPFDVQISSAALRQLRRLPPRVAPAVVEFLTAVLPENPLRLSKPLSGEFAGLRSARRGDYRVLVVVDEVARTVLVVRIAHRATAYRPPPPTD</sequence>
<gene>
    <name evidence="3" type="ORF">JD78_02129</name>
</gene>
<comment type="caution">
    <text evidence="3">The sequence shown here is derived from an EMBL/GenBank/DDBJ whole genome shotgun (WGS) entry which is preliminary data.</text>
</comment>
<dbReference type="EMBL" id="VLKF01000001">
    <property type="protein sequence ID" value="TWH73605.1"/>
    <property type="molecule type" value="Genomic_DNA"/>
</dbReference>
<evidence type="ECO:0000256" key="1">
    <source>
        <dbReference type="ARBA" id="ARBA00006226"/>
    </source>
</evidence>
<dbReference type="PANTHER" id="PTHR35601:SF1">
    <property type="entry name" value="TOXIN RELE"/>
    <property type="match status" value="1"/>
</dbReference>
<proteinExistence type="inferred from homology"/>
<evidence type="ECO:0000313" key="4">
    <source>
        <dbReference type="Proteomes" id="UP000321490"/>
    </source>
</evidence>
<dbReference type="InterPro" id="IPR007712">
    <property type="entry name" value="RelE/ParE_toxin"/>
</dbReference>
<dbReference type="Proteomes" id="UP000321490">
    <property type="component" value="Unassembled WGS sequence"/>
</dbReference>
<name>A0A562IS99_9ACTN</name>
<dbReference type="PANTHER" id="PTHR35601">
    <property type="entry name" value="TOXIN RELE"/>
    <property type="match status" value="1"/>
</dbReference>
<keyword evidence="3" id="KW-0378">Hydrolase</keyword>
<dbReference type="OrthoDB" id="5326046at2"/>
<dbReference type="RefSeq" id="WP_153362501.1">
    <property type="nucleotide sequence ID" value="NZ_JABGDC010000266.1"/>
</dbReference>
<evidence type="ECO:0000313" key="3">
    <source>
        <dbReference type="EMBL" id="TWH73605.1"/>
    </source>
</evidence>
<dbReference type="InterPro" id="IPR035093">
    <property type="entry name" value="RelE/ParE_toxin_dom_sf"/>
</dbReference>